<gene>
    <name evidence="2" type="ORF">TSUD_244990</name>
</gene>
<evidence type="ECO:0000259" key="1">
    <source>
        <dbReference type="Pfam" id="PF13966"/>
    </source>
</evidence>
<evidence type="ECO:0000313" key="2">
    <source>
        <dbReference type="EMBL" id="GAU41414.1"/>
    </source>
</evidence>
<name>A0A2Z6N9K1_TRISU</name>
<dbReference type="EMBL" id="DF973862">
    <property type="protein sequence ID" value="GAU41414.1"/>
    <property type="molecule type" value="Genomic_DNA"/>
</dbReference>
<keyword evidence="3" id="KW-1185">Reference proteome</keyword>
<sequence>MSVIHLLWRLCRGCIPTRYSLVQRRVKCTLHCPVCDEVVQDELHVFFNCTVARDSWCAAGLSLVLHNNAYQQTTAMDRIFATCSSENSDTCEYGNKIWLVTWEKPDSGWVKCNVDVAFVTGSGKTSMELYFRDSNGQFMTGMTQ</sequence>
<dbReference type="Pfam" id="PF13966">
    <property type="entry name" value="zf-RVT"/>
    <property type="match status" value="1"/>
</dbReference>
<dbReference type="Proteomes" id="UP000242715">
    <property type="component" value="Unassembled WGS sequence"/>
</dbReference>
<dbReference type="OrthoDB" id="1348681at2759"/>
<feature type="domain" description="Reverse transcriptase zinc-binding" evidence="1">
    <location>
        <begin position="3"/>
        <end position="56"/>
    </location>
</feature>
<evidence type="ECO:0000313" key="3">
    <source>
        <dbReference type="Proteomes" id="UP000242715"/>
    </source>
</evidence>
<reference evidence="3" key="1">
    <citation type="journal article" date="2017" name="Front. Plant Sci.">
        <title>Climate Clever Clovers: New Paradigm to Reduce the Environmental Footprint of Ruminants by Breeding Low Methanogenic Forages Utilizing Haplotype Variation.</title>
        <authorList>
            <person name="Kaur P."/>
            <person name="Appels R."/>
            <person name="Bayer P.E."/>
            <person name="Keeble-Gagnere G."/>
            <person name="Wang J."/>
            <person name="Hirakawa H."/>
            <person name="Shirasawa K."/>
            <person name="Vercoe P."/>
            <person name="Stefanova K."/>
            <person name="Durmic Z."/>
            <person name="Nichols P."/>
            <person name="Revell C."/>
            <person name="Isobe S.N."/>
            <person name="Edwards D."/>
            <person name="Erskine W."/>
        </authorList>
    </citation>
    <scope>NUCLEOTIDE SEQUENCE [LARGE SCALE GENOMIC DNA]</scope>
    <source>
        <strain evidence="3">cv. Daliak</strain>
    </source>
</reference>
<proteinExistence type="predicted"/>
<dbReference type="InterPro" id="IPR026960">
    <property type="entry name" value="RVT-Znf"/>
</dbReference>
<protein>
    <recommendedName>
        <fullName evidence="1">Reverse transcriptase zinc-binding domain-containing protein</fullName>
    </recommendedName>
</protein>
<organism evidence="2 3">
    <name type="scientific">Trifolium subterraneum</name>
    <name type="common">Subterranean clover</name>
    <dbReference type="NCBI Taxonomy" id="3900"/>
    <lineage>
        <taxon>Eukaryota</taxon>
        <taxon>Viridiplantae</taxon>
        <taxon>Streptophyta</taxon>
        <taxon>Embryophyta</taxon>
        <taxon>Tracheophyta</taxon>
        <taxon>Spermatophyta</taxon>
        <taxon>Magnoliopsida</taxon>
        <taxon>eudicotyledons</taxon>
        <taxon>Gunneridae</taxon>
        <taxon>Pentapetalae</taxon>
        <taxon>rosids</taxon>
        <taxon>fabids</taxon>
        <taxon>Fabales</taxon>
        <taxon>Fabaceae</taxon>
        <taxon>Papilionoideae</taxon>
        <taxon>50 kb inversion clade</taxon>
        <taxon>NPAAA clade</taxon>
        <taxon>Hologalegina</taxon>
        <taxon>IRL clade</taxon>
        <taxon>Trifolieae</taxon>
        <taxon>Trifolium</taxon>
    </lineage>
</organism>
<accession>A0A2Z6N9K1</accession>
<dbReference type="AlphaFoldDB" id="A0A2Z6N9K1"/>